<reference evidence="1 2" key="1">
    <citation type="submission" date="2024-02" db="EMBL/GenBank/DDBJ databases">
        <title>A draft genome for the cacao thread blight pathogen Marasmius crinis-equi.</title>
        <authorList>
            <person name="Cohen S.P."/>
            <person name="Baruah I.K."/>
            <person name="Amoako-Attah I."/>
            <person name="Bukari Y."/>
            <person name="Meinhardt L.W."/>
            <person name="Bailey B.A."/>
        </authorList>
    </citation>
    <scope>NUCLEOTIDE SEQUENCE [LARGE SCALE GENOMIC DNA]</scope>
    <source>
        <strain evidence="1 2">GH-76</strain>
    </source>
</reference>
<organism evidence="1 2">
    <name type="scientific">Marasmius crinis-equi</name>
    <dbReference type="NCBI Taxonomy" id="585013"/>
    <lineage>
        <taxon>Eukaryota</taxon>
        <taxon>Fungi</taxon>
        <taxon>Dikarya</taxon>
        <taxon>Basidiomycota</taxon>
        <taxon>Agaricomycotina</taxon>
        <taxon>Agaricomycetes</taxon>
        <taxon>Agaricomycetidae</taxon>
        <taxon>Agaricales</taxon>
        <taxon>Marasmiineae</taxon>
        <taxon>Marasmiaceae</taxon>
        <taxon>Marasmius</taxon>
    </lineage>
</organism>
<evidence type="ECO:0000313" key="1">
    <source>
        <dbReference type="EMBL" id="KAL0568353.1"/>
    </source>
</evidence>
<accession>A0ABR3EZJ2</accession>
<evidence type="ECO:0000313" key="2">
    <source>
        <dbReference type="Proteomes" id="UP001465976"/>
    </source>
</evidence>
<dbReference type="EMBL" id="JBAHYK010001360">
    <property type="protein sequence ID" value="KAL0568353.1"/>
    <property type="molecule type" value="Genomic_DNA"/>
</dbReference>
<proteinExistence type="predicted"/>
<gene>
    <name evidence="1" type="ORF">V5O48_013636</name>
</gene>
<protein>
    <submittedName>
        <fullName evidence="1">Uncharacterized protein</fullName>
    </submittedName>
</protein>
<comment type="caution">
    <text evidence="1">The sequence shown here is derived from an EMBL/GenBank/DDBJ whole genome shotgun (WGS) entry which is preliminary data.</text>
</comment>
<name>A0ABR3EZJ2_9AGAR</name>
<dbReference type="Proteomes" id="UP001465976">
    <property type="component" value="Unassembled WGS sequence"/>
</dbReference>
<keyword evidence="2" id="KW-1185">Reference proteome</keyword>
<sequence>MAALASAADPWRARFYCRTEFKGGAIVDDRGSASKGCTNIPDCNPPNGVGARSMQFENNPPPTCAITVFTGAGCTGTSKAYTGTTNVADFSAVSPPGAPVRSYRVDCPPLP</sequence>